<name>A0A438HUK5_VITVI</name>
<proteinExistence type="predicted"/>
<evidence type="ECO:0000313" key="3">
    <source>
        <dbReference type="EMBL" id="RVW88151.1"/>
    </source>
</evidence>
<dbReference type="InterPro" id="IPR013103">
    <property type="entry name" value="RVT_2"/>
</dbReference>
<feature type="domain" description="Reverse transcriptase Ty1/copia-type" evidence="1">
    <location>
        <begin position="47"/>
        <end position="172"/>
    </location>
</feature>
<dbReference type="SUPFAM" id="SSF56672">
    <property type="entry name" value="DNA/RNA polymerases"/>
    <property type="match status" value="1"/>
</dbReference>
<sequence>MMFEDYPDDATNELNDLDVPISLWKEVCSCTQQPIAHFLSYDGLSRGCKWIFNAQYKPDGSIDRYKARLVAKGFTQTYGLNYQETFALVAKLNTVHVLLPLAINCDCPLYQLDVKNAFLNGDLEYEVHMEIPPKFETSSNYNKVCKLQKSLYGLNQSPKAWFDKFMKVVKKH</sequence>
<dbReference type="PANTHER" id="PTHR43383">
    <property type="entry name" value="NODULIN 6"/>
    <property type="match status" value="1"/>
</dbReference>
<evidence type="ECO:0000313" key="4">
    <source>
        <dbReference type="Proteomes" id="UP000288805"/>
    </source>
</evidence>
<dbReference type="Proteomes" id="UP000288805">
    <property type="component" value="Unassembled WGS sequence"/>
</dbReference>
<evidence type="ECO:0000259" key="1">
    <source>
        <dbReference type="Pfam" id="PF07727"/>
    </source>
</evidence>
<protein>
    <submittedName>
        <fullName evidence="3">Retrovirus-related Pol polyprotein from transposon RE1</fullName>
    </submittedName>
</protein>
<gene>
    <name evidence="3" type="primary">RE1_2813</name>
    <name evidence="2" type="synonym">RE1_1256</name>
    <name evidence="3" type="ORF">CK203_042876</name>
    <name evidence="2" type="ORF">CK203_106016</name>
</gene>
<dbReference type="AlphaFoldDB" id="A0A438HUK5"/>
<organism evidence="3 4">
    <name type="scientific">Vitis vinifera</name>
    <name type="common">Grape</name>
    <dbReference type="NCBI Taxonomy" id="29760"/>
    <lineage>
        <taxon>Eukaryota</taxon>
        <taxon>Viridiplantae</taxon>
        <taxon>Streptophyta</taxon>
        <taxon>Embryophyta</taxon>
        <taxon>Tracheophyta</taxon>
        <taxon>Spermatophyta</taxon>
        <taxon>Magnoliopsida</taxon>
        <taxon>eudicotyledons</taxon>
        <taxon>Gunneridae</taxon>
        <taxon>Pentapetalae</taxon>
        <taxon>rosids</taxon>
        <taxon>Vitales</taxon>
        <taxon>Vitaceae</taxon>
        <taxon>Viteae</taxon>
        <taxon>Vitis</taxon>
    </lineage>
</organism>
<dbReference type="Pfam" id="PF07727">
    <property type="entry name" value="RVT_2"/>
    <property type="match status" value="1"/>
</dbReference>
<dbReference type="EMBL" id="QGNW01000176">
    <property type="protein sequence ID" value="RVW88151.1"/>
    <property type="molecule type" value="Genomic_DNA"/>
</dbReference>
<dbReference type="PANTHER" id="PTHR43383:SF2">
    <property type="entry name" value="AMIDOHYDROLASE 2 FAMILY PROTEIN"/>
    <property type="match status" value="1"/>
</dbReference>
<dbReference type="EMBL" id="QGNW01001655">
    <property type="protein sequence ID" value="RVW34193.1"/>
    <property type="molecule type" value="Genomic_DNA"/>
</dbReference>
<evidence type="ECO:0000313" key="2">
    <source>
        <dbReference type="EMBL" id="RVW34193.1"/>
    </source>
</evidence>
<dbReference type="InterPro" id="IPR043502">
    <property type="entry name" value="DNA/RNA_pol_sf"/>
</dbReference>
<comment type="caution">
    <text evidence="3">The sequence shown here is derived from an EMBL/GenBank/DDBJ whole genome shotgun (WGS) entry which is preliminary data.</text>
</comment>
<accession>A0A438HUK5</accession>
<reference evidence="3 4" key="1">
    <citation type="journal article" date="2018" name="PLoS Genet.">
        <title>Population sequencing reveals clonal diversity and ancestral inbreeding in the grapevine cultivar Chardonnay.</title>
        <authorList>
            <person name="Roach M.J."/>
            <person name="Johnson D.L."/>
            <person name="Bohlmann J."/>
            <person name="van Vuuren H.J."/>
            <person name="Jones S.J."/>
            <person name="Pretorius I.S."/>
            <person name="Schmidt S.A."/>
            <person name="Borneman A.R."/>
        </authorList>
    </citation>
    <scope>NUCLEOTIDE SEQUENCE [LARGE SCALE GENOMIC DNA]</scope>
    <source>
        <strain evidence="4">cv. Chardonnay</strain>
        <strain evidence="3">I10V1</strain>
        <tissue evidence="3">Leaf</tissue>
    </source>
</reference>